<proteinExistence type="predicted"/>
<dbReference type="AlphaFoldDB" id="A0A5X8MSF1"/>
<accession>A0A5X8MSF1</accession>
<name>A0A5X8MSF1_SALET</name>
<reference evidence="1" key="1">
    <citation type="submission" date="2019-01" db="EMBL/GenBank/DDBJ databases">
        <authorList>
            <person name="Ashton P.M."/>
            <person name="Dallman T."/>
            <person name="Nair S."/>
            <person name="De Pinna E."/>
            <person name="Peters T."/>
            <person name="Grant K."/>
        </authorList>
    </citation>
    <scope>NUCLEOTIDE SEQUENCE</scope>
    <source>
        <strain evidence="1">559803</strain>
    </source>
</reference>
<comment type="caution">
    <text evidence="1">The sequence shown here is derived from an EMBL/GenBank/DDBJ whole genome shotgun (WGS) entry which is preliminary data.</text>
</comment>
<gene>
    <name evidence="1" type="ORF">EUV16_21745</name>
</gene>
<evidence type="ECO:0000313" key="1">
    <source>
        <dbReference type="EMBL" id="ECB0429280.1"/>
    </source>
</evidence>
<protein>
    <submittedName>
        <fullName evidence="1">Uncharacterized protein</fullName>
    </submittedName>
</protein>
<organism evidence="1">
    <name type="scientific">Salmonella enterica subsp. enterica serovar Agbeni</name>
    <dbReference type="NCBI Taxonomy" id="1967642"/>
    <lineage>
        <taxon>Bacteria</taxon>
        <taxon>Pseudomonadati</taxon>
        <taxon>Pseudomonadota</taxon>
        <taxon>Gammaproteobacteria</taxon>
        <taxon>Enterobacterales</taxon>
        <taxon>Enterobacteriaceae</taxon>
        <taxon>Salmonella</taxon>
    </lineage>
</organism>
<dbReference type="EMBL" id="AAHWHN010000029">
    <property type="protein sequence ID" value="ECB0429280.1"/>
    <property type="molecule type" value="Genomic_DNA"/>
</dbReference>
<sequence>MPADVTQLSKVSMMIHAVAEKEMIMPCDFLQLKWFVSDELLRLNEIGRCHLSPDDNRYFEMLQGVHINIAGVMKDVSEAIRNRLNDAAGEADWHLSIIEGVNLINKGK</sequence>